<protein>
    <submittedName>
        <fullName evidence="7">Major facilitator superfamily MFS_1</fullName>
    </submittedName>
</protein>
<feature type="domain" description="Major facilitator superfamily (MFS) profile" evidence="6">
    <location>
        <begin position="1"/>
        <end position="198"/>
    </location>
</feature>
<feature type="transmembrane region" description="Helical" evidence="5">
    <location>
        <begin position="119"/>
        <end position="136"/>
    </location>
</feature>
<sequence>KITVYTFLLGILGQAVTPFIALGVGVNITTGPGWRYLFVIGGIIAIIALVMRFELPESPRWLAMRKRDIKGAEKVLDSMEKLAVSKVGKLPEPKPQDVVIYENKFPTKYLFKKPYSTRLGILAAMWFLWYIGNYGFLGDAATLISSLNTSVSPNAILYIAVGAIGYPVGAIIMLFVADRYERKFVILGDTVVWLIGML</sequence>
<evidence type="ECO:0000256" key="2">
    <source>
        <dbReference type="ARBA" id="ARBA00022692"/>
    </source>
</evidence>
<comment type="caution">
    <text evidence="7">The sequence shown here is derived from an EMBL/GenBank/DDBJ whole genome shotgun (WGS) entry which is preliminary data.</text>
</comment>
<dbReference type="GO" id="GO:0016020">
    <property type="term" value="C:membrane"/>
    <property type="evidence" value="ECO:0007669"/>
    <property type="project" value="UniProtKB-SubCell"/>
</dbReference>
<dbReference type="SUPFAM" id="SSF103473">
    <property type="entry name" value="MFS general substrate transporter"/>
    <property type="match status" value="1"/>
</dbReference>
<evidence type="ECO:0000256" key="1">
    <source>
        <dbReference type="ARBA" id="ARBA00004141"/>
    </source>
</evidence>
<dbReference type="PROSITE" id="PS50850">
    <property type="entry name" value="MFS"/>
    <property type="match status" value="1"/>
</dbReference>
<evidence type="ECO:0000256" key="3">
    <source>
        <dbReference type="ARBA" id="ARBA00022989"/>
    </source>
</evidence>
<evidence type="ECO:0000256" key="4">
    <source>
        <dbReference type="ARBA" id="ARBA00023136"/>
    </source>
</evidence>
<evidence type="ECO:0000313" key="7">
    <source>
        <dbReference type="EMBL" id="EQD67415.1"/>
    </source>
</evidence>
<keyword evidence="2 5" id="KW-0812">Transmembrane</keyword>
<dbReference type="GO" id="GO:0022857">
    <property type="term" value="F:transmembrane transporter activity"/>
    <property type="evidence" value="ECO:0007669"/>
    <property type="project" value="InterPro"/>
</dbReference>
<dbReference type="EMBL" id="AUZY01003772">
    <property type="protein sequence ID" value="EQD67415.1"/>
    <property type="molecule type" value="Genomic_DNA"/>
</dbReference>
<evidence type="ECO:0000256" key="5">
    <source>
        <dbReference type="SAM" id="Phobius"/>
    </source>
</evidence>
<dbReference type="PANTHER" id="PTHR24064">
    <property type="entry name" value="SOLUTE CARRIER FAMILY 22 MEMBER"/>
    <property type="match status" value="1"/>
</dbReference>
<gene>
    <name evidence="7" type="ORF">B1B_05942</name>
</gene>
<dbReference type="Gene3D" id="1.20.1250.20">
    <property type="entry name" value="MFS general substrate transporter like domains"/>
    <property type="match status" value="1"/>
</dbReference>
<feature type="non-terminal residue" evidence="7">
    <location>
        <position position="198"/>
    </location>
</feature>
<dbReference type="InterPro" id="IPR036259">
    <property type="entry name" value="MFS_trans_sf"/>
</dbReference>
<feature type="non-terminal residue" evidence="7">
    <location>
        <position position="1"/>
    </location>
</feature>
<organism evidence="7">
    <name type="scientific">mine drainage metagenome</name>
    <dbReference type="NCBI Taxonomy" id="410659"/>
    <lineage>
        <taxon>unclassified sequences</taxon>
        <taxon>metagenomes</taxon>
        <taxon>ecological metagenomes</taxon>
    </lineage>
</organism>
<dbReference type="InterPro" id="IPR020846">
    <property type="entry name" value="MFS_dom"/>
</dbReference>
<feature type="transmembrane region" description="Helical" evidence="5">
    <location>
        <begin position="7"/>
        <end position="28"/>
    </location>
</feature>
<accession>T1CIP4</accession>
<proteinExistence type="predicted"/>
<name>T1CIP4_9ZZZZ</name>
<feature type="transmembrane region" description="Helical" evidence="5">
    <location>
        <begin position="34"/>
        <end position="55"/>
    </location>
</feature>
<comment type="subcellular location">
    <subcellularLocation>
        <location evidence="1">Membrane</location>
        <topology evidence="1">Multi-pass membrane protein</topology>
    </subcellularLocation>
</comment>
<evidence type="ECO:0000259" key="6">
    <source>
        <dbReference type="PROSITE" id="PS50850"/>
    </source>
</evidence>
<keyword evidence="3 5" id="KW-1133">Transmembrane helix</keyword>
<feature type="transmembrane region" description="Helical" evidence="5">
    <location>
        <begin position="156"/>
        <end position="177"/>
    </location>
</feature>
<dbReference type="AlphaFoldDB" id="T1CIP4"/>
<dbReference type="Pfam" id="PF00083">
    <property type="entry name" value="Sugar_tr"/>
    <property type="match status" value="1"/>
</dbReference>
<keyword evidence="4 5" id="KW-0472">Membrane</keyword>
<dbReference type="InterPro" id="IPR005828">
    <property type="entry name" value="MFS_sugar_transport-like"/>
</dbReference>
<reference evidence="7" key="1">
    <citation type="submission" date="2013-08" db="EMBL/GenBank/DDBJ databases">
        <authorList>
            <person name="Mendez C."/>
            <person name="Richter M."/>
            <person name="Ferrer M."/>
            <person name="Sanchez J."/>
        </authorList>
    </citation>
    <scope>NUCLEOTIDE SEQUENCE</scope>
</reference>
<reference evidence="7" key="2">
    <citation type="journal article" date="2014" name="ISME J.">
        <title>Microbial stratification in low pH oxic and suboxic macroscopic growths along an acid mine drainage.</title>
        <authorList>
            <person name="Mendez-Garcia C."/>
            <person name="Mesa V."/>
            <person name="Sprenger R.R."/>
            <person name="Richter M."/>
            <person name="Diez M.S."/>
            <person name="Solano J."/>
            <person name="Bargiela R."/>
            <person name="Golyshina O.V."/>
            <person name="Manteca A."/>
            <person name="Ramos J.L."/>
            <person name="Gallego J.R."/>
            <person name="Llorente I."/>
            <person name="Martins Dos Santos V.A."/>
            <person name="Jensen O.N."/>
            <person name="Pelaez A.I."/>
            <person name="Sanchez J."/>
            <person name="Ferrer M."/>
        </authorList>
    </citation>
    <scope>NUCLEOTIDE SEQUENCE</scope>
</reference>